<evidence type="ECO:0000313" key="10">
    <source>
        <dbReference type="Proteomes" id="UP000006804"/>
    </source>
</evidence>
<dbReference type="SUPFAM" id="SSF52540">
    <property type="entry name" value="P-loop containing nucleoside triphosphate hydrolases"/>
    <property type="match status" value="1"/>
</dbReference>
<dbReference type="NCBIfam" id="NF010030">
    <property type="entry name" value="PRK13505.1"/>
    <property type="match status" value="1"/>
</dbReference>
<protein>
    <recommendedName>
        <fullName evidence="8">Formate--tetrahydrofolate ligase</fullName>
        <ecNumber evidence="8">6.3.4.3</ecNumber>
    </recommendedName>
    <alternativeName>
        <fullName evidence="8">Formyltetrahydrofolate synthetase</fullName>
        <shortName evidence="8">FHS</shortName>
        <shortName evidence="8">FTHFS</shortName>
    </alternativeName>
</protein>
<keyword evidence="5 8" id="KW-0067">ATP-binding</keyword>
<dbReference type="PATRIC" id="fig|688269.3.peg.1622"/>
<evidence type="ECO:0000313" key="9">
    <source>
        <dbReference type="EMBL" id="AEH51627.1"/>
    </source>
</evidence>
<feature type="binding site" evidence="8">
    <location>
        <begin position="63"/>
        <end position="70"/>
    </location>
    <ligand>
        <name>ATP</name>
        <dbReference type="ChEBI" id="CHEBI:30616"/>
    </ligand>
</feature>
<dbReference type="UniPathway" id="UPA00193"/>
<accession>F7YU38</accession>
<dbReference type="PROSITE" id="PS00721">
    <property type="entry name" value="FTHFS_1"/>
    <property type="match status" value="1"/>
</dbReference>
<dbReference type="KEGG" id="tta:Theth_1574"/>
<dbReference type="InterPro" id="IPR027417">
    <property type="entry name" value="P-loop_NTPase"/>
</dbReference>
<evidence type="ECO:0000256" key="1">
    <source>
        <dbReference type="ARBA" id="ARBA00004777"/>
    </source>
</evidence>
<dbReference type="Proteomes" id="UP000006804">
    <property type="component" value="Chromosome"/>
</dbReference>
<dbReference type="Gene3D" id="3.30.1510.10">
    <property type="entry name" value="Domain 2, N(10)-formyltetrahydrofolate synthetase"/>
    <property type="match status" value="1"/>
</dbReference>
<dbReference type="InterPro" id="IPR000559">
    <property type="entry name" value="Formate_THF_ligase"/>
</dbReference>
<dbReference type="Gene3D" id="3.40.50.300">
    <property type="entry name" value="P-loop containing nucleotide triphosphate hydrolases"/>
    <property type="match status" value="1"/>
</dbReference>
<evidence type="ECO:0000256" key="7">
    <source>
        <dbReference type="ARBA" id="ARBA00061363"/>
    </source>
</evidence>
<evidence type="ECO:0000256" key="6">
    <source>
        <dbReference type="ARBA" id="ARBA00049033"/>
    </source>
</evidence>
<comment type="catalytic activity">
    <reaction evidence="6 8">
        <text>(6S)-5,6,7,8-tetrahydrofolate + formate + ATP = (6R)-10-formyltetrahydrofolate + ADP + phosphate</text>
        <dbReference type="Rhea" id="RHEA:20221"/>
        <dbReference type="ChEBI" id="CHEBI:15740"/>
        <dbReference type="ChEBI" id="CHEBI:30616"/>
        <dbReference type="ChEBI" id="CHEBI:43474"/>
        <dbReference type="ChEBI" id="CHEBI:57453"/>
        <dbReference type="ChEBI" id="CHEBI:195366"/>
        <dbReference type="ChEBI" id="CHEBI:456216"/>
        <dbReference type="EC" id="6.3.4.3"/>
    </reaction>
</comment>
<dbReference type="GO" id="GO:0004329">
    <property type="term" value="F:formate-tetrahydrofolate ligase activity"/>
    <property type="evidence" value="ECO:0007669"/>
    <property type="project" value="UniProtKB-UniRule"/>
</dbReference>
<proteinExistence type="inferred from homology"/>
<dbReference type="eggNOG" id="COG2759">
    <property type="taxonomic scope" value="Bacteria"/>
</dbReference>
<comment type="pathway">
    <text evidence="1 8">One-carbon metabolism; tetrahydrofolate interconversion.</text>
</comment>
<dbReference type="GO" id="GO:0005524">
    <property type="term" value="F:ATP binding"/>
    <property type="evidence" value="ECO:0007669"/>
    <property type="project" value="UniProtKB-UniRule"/>
</dbReference>
<dbReference type="EC" id="6.3.4.3" evidence="8"/>
<dbReference type="Gene3D" id="3.10.410.10">
    <property type="entry name" value="Formyltetrahydrofolate synthetase, domain 3"/>
    <property type="match status" value="1"/>
</dbReference>
<gene>
    <name evidence="8" type="primary">fhs</name>
    <name evidence="9" type="ORF">Theth_1574</name>
</gene>
<keyword evidence="10" id="KW-1185">Reference proteome</keyword>
<name>F7YU38_9THEM</name>
<dbReference type="InterPro" id="IPR020628">
    <property type="entry name" value="Formate_THF_ligase_CS"/>
</dbReference>
<reference evidence="9 10" key="1">
    <citation type="submission" date="2010-11" db="EMBL/GenBank/DDBJ databases">
        <title>The complete genome of Thermotoga thermarum DSM 5069.</title>
        <authorList>
            <consortium name="US DOE Joint Genome Institute (JGI-PGF)"/>
            <person name="Lucas S."/>
            <person name="Copeland A."/>
            <person name="Lapidus A."/>
            <person name="Bruce D."/>
            <person name="Goodwin L."/>
            <person name="Pitluck S."/>
            <person name="Kyrpides N."/>
            <person name="Mavromatis K."/>
            <person name="Ivanova N."/>
            <person name="Zeytun A."/>
            <person name="Brettin T."/>
            <person name="Detter J.C."/>
            <person name="Tapia R."/>
            <person name="Han C."/>
            <person name="Land M."/>
            <person name="Hauser L."/>
            <person name="Markowitz V."/>
            <person name="Cheng J.-F."/>
            <person name="Hugenholtz P."/>
            <person name="Woyke T."/>
            <person name="Wu D."/>
            <person name="Spring S."/>
            <person name="Schroeder M."/>
            <person name="Brambilla E."/>
            <person name="Klenk H.-P."/>
            <person name="Eisen J.A."/>
        </authorList>
    </citation>
    <scope>NUCLEOTIDE SEQUENCE [LARGE SCALE GENOMIC DNA]</scope>
    <source>
        <strain evidence="9 10">DSM 5069</strain>
    </source>
</reference>
<dbReference type="FunFam" id="3.30.1510.10:FF:000001">
    <property type="entry name" value="Formate--tetrahydrofolate ligase"/>
    <property type="match status" value="1"/>
</dbReference>
<keyword evidence="3 8" id="KW-0436">Ligase</keyword>
<comment type="similarity">
    <text evidence="7 8">Belongs to the formate--tetrahydrofolate ligase family.</text>
</comment>
<dbReference type="RefSeq" id="WP_013932839.1">
    <property type="nucleotide sequence ID" value="NC_015707.1"/>
</dbReference>
<dbReference type="HAMAP" id="MF_01543">
    <property type="entry name" value="FTHFS"/>
    <property type="match status" value="1"/>
</dbReference>
<dbReference type="CDD" id="cd00477">
    <property type="entry name" value="FTHFS"/>
    <property type="match status" value="1"/>
</dbReference>
<evidence type="ECO:0000256" key="2">
    <source>
        <dbReference type="ARBA" id="ARBA00022563"/>
    </source>
</evidence>
<dbReference type="PROSITE" id="PS00722">
    <property type="entry name" value="FTHFS_2"/>
    <property type="match status" value="1"/>
</dbReference>
<evidence type="ECO:0000256" key="4">
    <source>
        <dbReference type="ARBA" id="ARBA00022741"/>
    </source>
</evidence>
<evidence type="ECO:0000256" key="3">
    <source>
        <dbReference type="ARBA" id="ARBA00022598"/>
    </source>
</evidence>
<evidence type="ECO:0000256" key="5">
    <source>
        <dbReference type="ARBA" id="ARBA00022840"/>
    </source>
</evidence>
<organism evidence="9 10">
    <name type="scientific">Pseudothermotoga thermarum DSM 5069</name>
    <dbReference type="NCBI Taxonomy" id="688269"/>
    <lineage>
        <taxon>Bacteria</taxon>
        <taxon>Thermotogati</taxon>
        <taxon>Thermotogota</taxon>
        <taxon>Thermotogae</taxon>
        <taxon>Thermotogales</taxon>
        <taxon>Thermotogaceae</taxon>
        <taxon>Pseudothermotoga</taxon>
    </lineage>
</organism>
<keyword evidence="4 8" id="KW-0547">Nucleotide-binding</keyword>
<dbReference type="GO" id="GO:0035999">
    <property type="term" value="P:tetrahydrofolate interconversion"/>
    <property type="evidence" value="ECO:0007669"/>
    <property type="project" value="UniProtKB-UniRule"/>
</dbReference>
<dbReference type="EMBL" id="CP002351">
    <property type="protein sequence ID" value="AEH51627.1"/>
    <property type="molecule type" value="Genomic_DNA"/>
</dbReference>
<sequence length="552" mass="59508">MLSDIEIARTAKLKPINEIAKELGLKEEDLKNYGKYIAKVSHKLAESLPQKGKLIIVTAMTPTPAGEGKTTTSISLSMALNKLGYKSIVTLREPSLGPVFGIKGGAAGGGYAQVLPMEDINLHFTGDIHAVSAAHNLISAMIDSHIRFDNELNIDVTRITWPRTIDMNDRALREIVIGLGGHANGYPRQDRFVITAASEIMAILCLSKDLMDLKKRVGNVVVGWSKDGKPVTVHELGIEGAVAVLLKDAINPNLVQTIENTPAFVHGGPFANIAHGTNSIIATKLALGLAEYVVTETGFGSDLGAEKFFDFVAPTAGFKPAVAVIVATIRAMKYHGGMPLKDISQENLQALEKGMENLKVHIENVKKYGLPVVVALNRFASDTDREISYVLEAVKSFGAEVALNEGFAKGSEGALDLARKVVEVTDESKFKPLVDLGLPVKEKLQILAREIYRAKEVVFTKEALEDLKKLEKVGYGNLPVIVAKTQYSLSDDPTKLGAPKDHTFTVREFLLSAGAGFVVAVSGEIMLMPGLNKRPNALNIDIDENGNIVGLS</sequence>
<keyword evidence="2 8" id="KW-0554">One-carbon metabolism</keyword>
<dbReference type="OrthoDB" id="9761733at2"/>
<dbReference type="STRING" id="688269.Theth_1574"/>
<dbReference type="HOGENOM" id="CLU_003601_3_3_0"/>
<dbReference type="AlphaFoldDB" id="F7YU38"/>
<evidence type="ECO:0000256" key="8">
    <source>
        <dbReference type="HAMAP-Rule" id="MF_01543"/>
    </source>
</evidence>
<dbReference type="Pfam" id="PF01268">
    <property type="entry name" value="FTHFS"/>
    <property type="match status" value="1"/>
</dbReference>